<accession>A0A2H0W7H6</accession>
<protein>
    <recommendedName>
        <fullName evidence="4">Thioredoxin domain-containing protein</fullName>
    </recommendedName>
</protein>
<evidence type="ECO:0000256" key="1">
    <source>
        <dbReference type="SAM" id="Phobius"/>
    </source>
</evidence>
<dbReference type="Proteomes" id="UP000231382">
    <property type="component" value="Unassembled WGS sequence"/>
</dbReference>
<reference evidence="3" key="1">
    <citation type="submission" date="2017-09" db="EMBL/GenBank/DDBJ databases">
        <title>Depth-based differentiation of microbial function through sediment-hosted aquifers and enrichment of novel symbionts in the deep terrestrial subsurface.</title>
        <authorList>
            <person name="Probst A.J."/>
            <person name="Ladd B."/>
            <person name="Jarett J.K."/>
            <person name="Geller-Mcgrath D.E."/>
            <person name="Sieber C.M.K."/>
            <person name="Emerson J.B."/>
            <person name="Anantharaman K."/>
            <person name="Thomas B.C."/>
            <person name="Malmstrom R."/>
            <person name="Stieglmeier M."/>
            <person name="Klingl A."/>
            <person name="Woyke T."/>
            <person name="Ryan C.M."/>
            <person name="Banfield J.F."/>
        </authorList>
    </citation>
    <scope>NUCLEOTIDE SEQUENCE [LARGE SCALE GENOMIC DNA]</scope>
</reference>
<evidence type="ECO:0000313" key="2">
    <source>
        <dbReference type="EMBL" id="PIS08053.1"/>
    </source>
</evidence>
<dbReference type="EMBL" id="PEZW01000002">
    <property type="protein sequence ID" value="PIS08053.1"/>
    <property type="molecule type" value="Genomic_DNA"/>
</dbReference>
<comment type="caution">
    <text evidence="2">The sequence shown here is derived from an EMBL/GenBank/DDBJ whole genome shotgun (WGS) entry which is preliminary data.</text>
</comment>
<proteinExistence type="predicted"/>
<dbReference type="PANTHER" id="PTHR34573">
    <property type="entry name" value="VKC DOMAIN-CONTAINING PROTEIN"/>
    <property type="match status" value="1"/>
</dbReference>
<feature type="transmembrane region" description="Helical" evidence="1">
    <location>
        <begin position="7"/>
        <end position="25"/>
    </location>
</feature>
<keyword evidence="1" id="KW-0472">Membrane</keyword>
<dbReference type="PANTHER" id="PTHR34573:SF1">
    <property type="entry name" value="VITAMIN K EPOXIDE REDUCTASE DOMAIN-CONTAINING PROTEIN"/>
    <property type="match status" value="1"/>
</dbReference>
<dbReference type="Gene3D" id="3.40.30.10">
    <property type="entry name" value="Glutaredoxin"/>
    <property type="match status" value="1"/>
</dbReference>
<keyword evidence="1" id="KW-0812">Transmembrane</keyword>
<name>A0A2H0W7H6_9BACT</name>
<evidence type="ECO:0008006" key="4">
    <source>
        <dbReference type="Google" id="ProtNLM"/>
    </source>
</evidence>
<keyword evidence="1" id="KW-1133">Transmembrane helix</keyword>
<sequence length="162" mass="17815">MKGTLKFLITILIIALIGMCLIYIYSGKENIADKNVEESNASGEVAGVSTENPVSENSADTTSNVPYVEKLAQHLSSNGVILYGAYWDQKTEEQKKLFGDSARLVDYVECDQAGTDPNPDECVAQNITVYPTWVYQEKQYQNIQSLAELAKISGFTKDSGTD</sequence>
<organism evidence="2 3">
    <name type="scientific">Candidatus Berkelbacteria bacterium CG10_big_fil_rev_8_21_14_0_10_43_13</name>
    <dbReference type="NCBI Taxonomy" id="1974514"/>
    <lineage>
        <taxon>Bacteria</taxon>
        <taxon>Candidatus Berkelbacteria</taxon>
    </lineage>
</organism>
<gene>
    <name evidence="2" type="ORF">COT78_00205</name>
</gene>
<evidence type="ECO:0000313" key="3">
    <source>
        <dbReference type="Proteomes" id="UP000231382"/>
    </source>
</evidence>
<dbReference type="AlphaFoldDB" id="A0A2H0W7H6"/>